<dbReference type="EMBL" id="JACAZH010000023">
    <property type="protein sequence ID" value="KAF7343556.1"/>
    <property type="molecule type" value="Genomic_DNA"/>
</dbReference>
<dbReference type="OrthoDB" id="3066496at2759"/>
<proteinExistence type="predicted"/>
<gene>
    <name evidence="2" type="ORF">MSAN_01976100</name>
</gene>
<comment type="caution">
    <text evidence="2">The sequence shown here is derived from an EMBL/GenBank/DDBJ whole genome shotgun (WGS) entry which is preliminary data.</text>
</comment>
<feature type="region of interest" description="Disordered" evidence="1">
    <location>
        <begin position="142"/>
        <end position="178"/>
    </location>
</feature>
<dbReference type="AlphaFoldDB" id="A0A8H7CPI4"/>
<dbReference type="Proteomes" id="UP000623467">
    <property type="component" value="Unassembled WGS sequence"/>
</dbReference>
<evidence type="ECO:0000256" key="1">
    <source>
        <dbReference type="SAM" id="MobiDB-lite"/>
    </source>
</evidence>
<keyword evidence="3" id="KW-1185">Reference proteome</keyword>
<evidence type="ECO:0000313" key="3">
    <source>
        <dbReference type="Proteomes" id="UP000623467"/>
    </source>
</evidence>
<protein>
    <submittedName>
        <fullName evidence="2">Uncharacterized protein</fullName>
    </submittedName>
</protein>
<organism evidence="2 3">
    <name type="scientific">Mycena sanguinolenta</name>
    <dbReference type="NCBI Taxonomy" id="230812"/>
    <lineage>
        <taxon>Eukaryota</taxon>
        <taxon>Fungi</taxon>
        <taxon>Dikarya</taxon>
        <taxon>Basidiomycota</taxon>
        <taxon>Agaricomycotina</taxon>
        <taxon>Agaricomycetes</taxon>
        <taxon>Agaricomycetidae</taxon>
        <taxon>Agaricales</taxon>
        <taxon>Marasmiineae</taxon>
        <taxon>Mycenaceae</taxon>
        <taxon>Mycena</taxon>
    </lineage>
</organism>
<sequence>MRMPPKSGVPARVIKNVFVHEQYMSDEASGPEDNDETNTAVWKTRMAMKRGYEHDTDKEFLEVLTCNWRSDEMTDALHEMQRIAFDLLTPPQRKKIHYERVRGTGRESERVPERAPYNFGINKAWFDKYKNSEEYATALEDWGQYPDPDGLGTSQQVSEGTGEGDVEGGIPFDVAAED</sequence>
<reference evidence="2" key="1">
    <citation type="submission" date="2020-05" db="EMBL/GenBank/DDBJ databases">
        <title>Mycena genomes resolve the evolution of fungal bioluminescence.</title>
        <authorList>
            <person name="Tsai I.J."/>
        </authorList>
    </citation>
    <scope>NUCLEOTIDE SEQUENCE</scope>
    <source>
        <strain evidence="2">160909Yilan</strain>
    </source>
</reference>
<evidence type="ECO:0000313" key="2">
    <source>
        <dbReference type="EMBL" id="KAF7343556.1"/>
    </source>
</evidence>
<name>A0A8H7CPI4_9AGAR</name>
<accession>A0A8H7CPI4</accession>